<comment type="subcellular location">
    <subcellularLocation>
        <location evidence="1">Membrane</location>
        <topology evidence="1">Multi-pass membrane protein</topology>
    </subcellularLocation>
</comment>
<dbReference type="PANTHER" id="PTHR30249">
    <property type="entry name" value="PUTATIVE SEROTONIN TRANSPORTER"/>
    <property type="match status" value="1"/>
</dbReference>
<proteinExistence type="predicted"/>
<protein>
    <submittedName>
        <fullName evidence="6">LrgB family protein</fullName>
    </submittedName>
</protein>
<feature type="transmembrane region" description="Helical" evidence="5">
    <location>
        <begin position="36"/>
        <end position="58"/>
    </location>
</feature>
<dbReference type="RefSeq" id="WP_315602911.1">
    <property type="nucleotide sequence ID" value="NZ_CP130318.1"/>
</dbReference>
<reference evidence="6 7" key="1">
    <citation type="submission" date="2022-02" db="EMBL/GenBank/DDBJ databases">
        <title>Paenibacillus sp. MBLB1776 Whole Genome Shotgun Sequencing.</title>
        <authorList>
            <person name="Hwang C.Y."/>
            <person name="Cho E.-S."/>
            <person name="Seo M.-J."/>
        </authorList>
    </citation>
    <scope>NUCLEOTIDE SEQUENCE [LARGE SCALE GENOMIC DNA]</scope>
    <source>
        <strain evidence="6 7">MBLB1776</strain>
    </source>
</reference>
<evidence type="ECO:0000256" key="4">
    <source>
        <dbReference type="ARBA" id="ARBA00023136"/>
    </source>
</evidence>
<dbReference type="PANTHER" id="PTHR30249:SF0">
    <property type="entry name" value="PLASTIDAL GLYCOLATE_GLYCERATE TRANSLOCATOR 1, CHLOROPLASTIC"/>
    <property type="match status" value="1"/>
</dbReference>
<keyword evidence="3 5" id="KW-1133">Transmembrane helix</keyword>
<evidence type="ECO:0000256" key="5">
    <source>
        <dbReference type="SAM" id="Phobius"/>
    </source>
</evidence>
<keyword evidence="4 5" id="KW-0472">Membrane</keyword>
<sequence length="229" mass="24087">MSSFEWLNRPEFGVTVTVAAYVTARRLHLRWSRLHPLFVTAGALILFLIVTGIPYEAYKAGGDVIYFFLGPGTVALGVPLYKHATRIRQSLVPVLAGITVGTVASILFSALLVWMLGGTRELLLSILPKSASTPIAIEVVRTLGGTPELGAVITSLTGLLGSMIGPEFLRLCGVRSDVAIGTAIGTASHGIGTARLVRESELQASMSSLAMGIAGILTSLLLGTLSGWI</sequence>
<dbReference type="EMBL" id="CP130318">
    <property type="protein sequence ID" value="WNQ09143.1"/>
    <property type="molecule type" value="Genomic_DNA"/>
</dbReference>
<name>A0AA96L9R1_9BACL</name>
<evidence type="ECO:0000313" key="6">
    <source>
        <dbReference type="EMBL" id="WNQ09143.1"/>
    </source>
</evidence>
<dbReference type="Proteomes" id="UP001305702">
    <property type="component" value="Chromosome"/>
</dbReference>
<evidence type="ECO:0000313" key="7">
    <source>
        <dbReference type="Proteomes" id="UP001305702"/>
    </source>
</evidence>
<dbReference type="AlphaFoldDB" id="A0AA96L9R1"/>
<gene>
    <name evidence="6" type="ORF">MJA45_15975</name>
</gene>
<dbReference type="InterPro" id="IPR007300">
    <property type="entry name" value="CidB/LrgB"/>
</dbReference>
<feature type="transmembrane region" description="Helical" evidence="5">
    <location>
        <begin position="64"/>
        <end position="81"/>
    </location>
</feature>
<feature type="transmembrane region" description="Helical" evidence="5">
    <location>
        <begin position="209"/>
        <end position="228"/>
    </location>
</feature>
<organism evidence="6 7">
    <name type="scientific">Paenibacillus aurantius</name>
    <dbReference type="NCBI Taxonomy" id="2918900"/>
    <lineage>
        <taxon>Bacteria</taxon>
        <taxon>Bacillati</taxon>
        <taxon>Bacillota</taxon>
        <taxon>Bacilli</taxon>
        <taxon>Bacillales</taxon>
        <taxon>Paenibacillaceae</taxon>
        <taxon>Paenibacillus</taxon>
    </lineage>
</organism>
<feature type="transmembrane region" description="Helical" evidence="5">
    <location>
        <begin position="93"/>
        <end position="117"/>
    </location>
</feature>
<evidence type="ECO:0000256" key="1">
    <source>
        <dbReference type="ARBA" id="ARBA00004141"/>
    </source>
</evidence>
<dbReference type="KEGG" id="paun:MJA45_15975"/>
<dbReference type="Pfam" id="PF04172">
    <property type="entry name" value="LrgB"/>
    <property type="match status" value="1"/>
</dbReference>
<evidence type="ECO:0000256" key="3">
    <source>
        <dbReference type="ARBA" id="ARBA00022989"/>
    </source>
</evidence>
<accession>A0AA96L9R1</accession>
<keyword evidence="7" id="KW-1185">Reference proteome</keyword>
<evidence type="ECO:0000256" key="2">
    <source>
        <dbReference type="ARBA" id="ARBA00022692"/>
    </source>
</evidence>
<dbReference type="GO" id="GO:0016020">
    <property type="term" value="C:membrane"/>
    <property type="evidence" value="ECO:0007669"/>
    <property type="project" value="UniProtKB-SubCell"/>
</dbReference>
<keyword evidence="2 5" id="KW-0812">Transmembrane</keyword>